<keyword evidence="1" id="KW-0812">Transmembrane</keyword>
<accession>A0A0F8YJX4</accession>
<protein>
    <recommendedName>
        <fullName evidence="2">Major facilitator superfamily (MFS) profile domain-containing protein</fullName>
    </recommendedName>
</protein>
<name>A0A0F8YJX4_9ZZZZ</name>
<dbReference type="GO" id="GO:0005886">
    <property type="term" value="C:plasma membrane"/>
    <property type="evidence" value="ECO:0007669"/>
    <property type="project" value="TreeGrafter"/>
</dbReference>
<evidence type="ECO:0000259" key="2">
    <source>
        <dbReference type="PROSITE" id="PS50850"/>
    </source>
</evidence>
<keyword evidence="1" id="KW-1133">Transmembrane helix</keyword>
<dbReference type="InterPro" id="IPR036259">
    <property type="entry name" value="MFS_trans_sf"/>
</dbReference>
<sequence length="81" mass="8849">GTYVISETWVNELATSQNRGRVMGFYTTILSAGFALGPFILAITGTSGWLPFLVVITIMLITTIGLFFICHCLPEFAKDTT</sequence>
<feature type="non-terminal residue" evidence="3">
    <location>
        <position position="1"/>
    </location>
</feature>
<dbReference type="AlphaFoldDB" id="A0A0F8YJX4"/>
<dbReference type="InterPro" id="IPR020846">
    <property type="entry name" value="MFS_dom"/>
</dbReference>
<proteinExistence type="predicted"/>
<gene>
    <name evidence="3" type="ORF">LCGC14_2888050</name>
</gene>
<dbReference type="PROSITE" id="PS50850">
    <property type="entry name" value="MFS"/>
    <property type="match status" value="1"/>
</dbReference>
<reference evidence="3" key="1">
    <citation type="journal article" date="2015" name="Nature">
        <title>Complex archaea that bridge the gap between prokaryotes and eukaryotes.</title>
        <authorList>
            <person name="Spang A."/>
            <person name="Saw J.H."/>
            <person name="Jorgensen S.L."/>
            <person name="Zaremba-Niedzwiedzka K."/>
            <person name="Martijn J."/>
            <person name="Lind A.E."/>
            <person name="van Eijk R."/>
            <person name="Schleper C."/>
            <person name="Guy L."/>
            <person name="Ettema T.J."/>
        </authorList>
    </citation>
    <scope>NUCLEOTIDE SEQUENCE</scope>
</reference>
<keyword evidence="1" id="KW-0472">Membrane</keyword>
<dbReference type="EMBL" id="LAZR01056521">
    <property type="protein sequence ID" value="KKK74010.1"/>
    <property type="molecule type" value="Genomic_DNA"/>
</dbReference>
<feature type="transmembrane region" description="Helical" evidence="1">
    <location>
        <begin position="49"/>
        <end position="73"/>
    </location>
</feature>
<feature type="transmembrane region" description="Helical" evidence="1">
    <location>
        <begin position="23"/>
        <end position="43"/>
    </location>
</feature>
<dbReference type="PANTHER" id="PTHR23521">
    <property type="entry name" value="TRANSPORTER MFS SUPERFAMILY"/>
    <property type="match status" value="1"/>
</dbReference>
<dbReference type="SUPFAM" id="SSF103473">
    <property type="entry name" value="MFS general substrate transporter"/>
    <property type="match status" value="1"/>
</dbReference>
<dbReference type="PANTHER" id="PTHR23521:SF2">
    <property type="entry name" value="TRANSPORTER MFS SUPERFAMILY"/>
    <property type="match status" value="1"/>
</dbReference>
<evidence type="ECO:0000256" key="1">
    <source>
        <dbReference type="SAM" id="Phobius"/>
    </source>
</evidence>
<feature type="domain" description="Major facilitator superfamily (MFS) profile" evidence="2">
    <location>
        <begin position="1"/>
        <end position="81"/>
    </location>
</feature>
<dbReference type="GO" id="GO:0022857">
    <property type="term" value="F:transmembrane transporter activity"/>
    <property type="evidence" value="ECO:0007669"/>
    <property type="project" value="InterPro"/>
</dbReference>
<evidence type="ECO:0000313" key="3">
    <source>
        <dbReference type="EMBL" id="KKK74010.1"/>
    </source>
</evidence>
<organism evidence="3">
    <name type="scientific">marine sediment metagenome</name>
    <dbReference type="NCBI Taxonomy" id="412755"/>
    <lineage>
        <taxon>unclassified sequences</taxon>
        <taxon>metagenomes</taxon>
        <taxon>ecological metagenomes</taxon>
    </lineage>
</organism>
<comment type="caution">
    <text evidence="3">The sequence shown here is derived from an EMBL/GenBank/DDBJ whole genome shotgun (WGS) entry which is preliminary data.</text>
</comment>
<dbReference type="Gene3D" id="1.20.1250.20">
    <property type="entry name" value="MFS general substrate transporter like domains"/>
    <property type="match status" value="1"/>
</dbReference>